<evidence type="ECO:0000313" key="2">
    <source>
        <dbReference type="EMBL" id="QJA72545.1"/>
    </source>
</evidence>
<dbReference type="AlphaFoldDB" id="A0A6M3IHC7"/>
<dbReference type="EMBL" id="MT141960">
    <property type="protein sequence ID" value="QJA72545.1"/>
    <property type="molecule type" value="Genomic_DNA"/>
</dbReference>
<sequence>MDGQLLFDYVDMFLRQEGMKPQSFSDAIRDRFSAYELGDIAACEFASEVRPFRKSVDITSVDGQREYDCPPDFISISMQERVGRKDVILYKESGSNEPDVIVREPRKNFWANDSTIEQNTPNSFDIISKALAPATITGTTTSAGAVSDGQATLTNTAATFETSGSGLVYPRYRVRNTSTGNKSMGIVISRESDTTLVTSLYNEDAPRGYDSGDGYVIQVSNKFQIQFDYPCNTSGDTITMEYYSYPSPVFSPYAQWGFSDSANILGLAAYVVWLLKLRQVDQDFMPRQNVNLSKFASDRMYLLYRNQVDRAVIERQKRLGSTEPVALLGVL</sequence>
<protein>
    <submittedName>
        <fullName evidence="1">Uncharacterized protein</fullName>
    </submittedName>
</protein>
<reference evidence="1" key="1">
    <citation type="submission" date="2020-03" db="EMBL/GenBank/DDBJ databases">
        <title>The deep terrestrial virosphere.</title>
        <authorList>
            <person name="Holmfeldt K."/>
            <person name="Nilsson E."/>
            <person name="Simone D."/>
            <person name="Lopez-Fernandez M."/>
            <person name="Wu X."/>
            <person name="de Brujin I."/>
            <person name="Lundin D."/>
            <person name="Andersson A."/>
            <person name="Bertilsson S."/>
            <person name="Dopson M."/>
        </authorList>
    </citation>
    <scope>NUCLEOTIDE SEQUENCE</scope>
    <source>
        <strain evidence="2">MM415A02724</strain>
        <strain evidence="1">MM415B01794</strain>
    </source>
</reference>
<name>A0A6M3IHC7_9ZZZZ</name>
<accession>A0A6M3IHC7</accession>
<proteinExistence type="predicted"/>
<gene>
    <name evidence="2" type="ORF">MM415A02724_0003</name>
    <name evidence="1" type="ORF">MM415B01794_0014</name>
</gene>
<dbReference type="EMBL" id="MT141238">
    <property type="protein sequence ID" value="QJA56784.1"/>
    <property type="molecule type" value="Genomic_DNA"/>
</dbReference>
<organism evidence="1">
    <name type="scientific">viral metagenome</name>
    <dbReference type="NCBI Taxonomy" id="1070528"/>
    <lineage>
        <taxon>unclassified sequences</taxon>
        <taxon>metagenomes</taxon>
        <taxon>organismal metagenomes</taxon>
    </lineage>
</organism>
<evidence type="ECO:0000313" key="1">
    <source>
        <dbReference type="EMBL" id="QJA56784.1"/>
    </source>
</evidence>